<organism evidence="2 3">
    <name type="scientific">Ascidiaceihabitans donghaensis</name>
    <dbReference type="NCBI Taxonomy" id="1510460"/>
    <lineage>
        <taxon>Bacteria</taxon>
        <taxon>Pseudomonadati</taxon>
        <taxon>Pseudomonadota</taxon>
        <taxon>Alphaproteobacteria</taxon>
        <taxon>Rhodobacterales</taxon>
        <taxon>Paracoccaceae</taxon>
        <taxon>Ascidiaceihabitans</taxon>
    </lineage>
</organism>
<gene>
    <name evidence="2" type="ORF">ASD8599_00522</name>
</gene>
<dbReference type="Pfam" id="PF09994">
    <property type="entry name" value="T6SS_Tle1-like_cat"/>
    <property type="match status" value="1"/>
</dbReference>
<name>A0A2R8B9Q2_9RHOB</name>
<evidence type="ECO:0000259" key="1">
    <source>
        <dbReference type="Pfam" id="PF09994"/>
    </source>
</evidence>
<keyword evidence="3" id="KW-1185">Reference proteome</keyword>
<dbReference type="OrthoDB" id="4378831at2"/>
<dbReference type="InterPro" id="IPR018712">
    <property type="entry name" value="Tle1-like_cat"/>
</dbReference>
<dbReference type="AlphaFoldDB" id="A0A2R8B9Q2"/>
<sequence>MTDPVAANQTASAAGDEAGAGSADSIAISCDLIRYGVFFDGTNNSRDHTALEDIAWHTNVDLLERIYEETESKVTREVDGQTREVNYGKEYFRGIGVEAGGGTTTNGSGRGMGAEGVRTRVEDAVNQLRGQIRAKANGMEVCDLWFDVFGFSRGSAAARHFANLIEDGELGVQEATARVKFLGIYDTVVMIGFGIETSGADDNVRVETRNVADQIVHITADDEIRENFPLTLALSGKRYRMVGAHSDIGGGYDLGTETGTFEFEHEDYTGLPGYLSRNWGLTGGSGAADSESPDTMTTIAQSRWQIHDAGESLSTFSWSAEHGLQFVSLKLMYDEAKDAGVPFEDWSDTIDGIDVGLGGGTSLLKRYYDALKANRNSVDSTLVRDVRLRHAHVSFNNETTWGVHVSLPRESGRRLVATR</sequence>
<accession>A0A2R8B9Q2</accession>
<reference evidence="2 3" key="1">
    <citation type="submission" date="2018-03" db="EMBL/GenBank/DDBJ databases">
        <authorList>
            <person name="Keele B.F."/>
        </authorList>
    </citation>
    <scope>NUCLEOTIDE SEQUENCE [LARGE SCALE GENOMIC DNA]</scope>
    <source>
        <strain evidence="2 3">CECT 8599</strain>
    </source>
</reference>
<evidence type="ECO:0000313" key="2">
    <source>
        <dbReference type="EMBL" id="SPH19781.1"/>
    </source>
</evidence>
<evidence type="ECO:0000313" key="3">
    <source>
        <dbReference type="Proteomes" id="UP000244880"/>
    </source>
</evidence>
<protein>
    <recommendedName>
        <fullName evidence="1">T6SS Phospholipase effector Tle1-like catalytic domain-containing protein</fullName>
    </recommendedName>
</protein>
<feature type="domain" description="T6SS Phospholipase effector Tle1-like catalytic" evidence="1">
    <location>
        <begin position="173"/>
        <end position="253"/>
    </location>
</feature>
<dbReference type="PANTHER" id="PTHR33840:SF1">
    <property type="entry name" value="TLE1 PHOSPHOLIPASE DOMAIN-CONTAINING PROTEIN"/>
    <property type="match status" value="1"/>
</dbReference>
<dbReference type="EMBL" id="OMOR01000001">
    <property type="protein sequence ID" value="SPH19781.1"/>
    <property type="molecule type" value="Genomic_DNA"/>
</dbReference>
<dbReference type="PANTHER" id="PTHR33840">
    <property type="match status" value="1"/>
</dbReference>
<proteinExistence type="predicted"/>
<dbReference type="RefSeq" id="WP_108827083.1">
    <property type="nucleotide sequence ID" value="NZ_OMOR01000001.1"/>
</dbReference>
<dbReference type="Proteomes" id="UP000244880">
    <property type="component" value="Unassembled WGS sequence"/>
</dbReference>